<dbReference type="EMBL" id="JARBHB010000017">
    <property type="protein sequence ID" value="KAJ8866126.1"/>
    <property type="molecule type" value="Genomic_DNA"/>
</dbReference>
<protein>
    <recommendedName>
        <fullName evidence="1">DDE-1 domain-containing protein</fullName>
    </recommendedName>
</protein>
<evidence type="ECO:0000259" key="1">
    <source>
        <dbReference type="Pfam" id="PF03184"/>
    </source>
</evidence>
<organism evidence="2 3">
    <name type="scientific">Dryococelus australis</name>
    <dbReference type="NCBI Taxonomy" id="614101"/>
    <lineage>
        <taxon>Eukaryota</taxon>
        <taxon>Metazoa</taxon>
        <taxon>Ecdysozoa</taxon>
        <taxon>Arthropoda</taxon>
        <taxon>Hexapoda</taxon>
        <taxon>Insecta</taxon>
        <taxon>Pterygota</taxon>
        <taxon>Neoptera</taxon>
        <taxon>Polyneoptera</taxon>
        <taxon>Phasmatodea</taxon>
        <taxon>Verophasmatodea</taxon>
        <taxon>Anareolatae</taxon>
        <taxon>Phasmatidae</taxon>
        <taxon>Eurycanthinae</taxon>
        <taxon>Dryococelus</taxon>
    </lineage>
</organism>
<proteinExistence type="predicted"/>
<feature type="domain" description="DDE-1" evidence="1">
    <location>
        <begin position="29"/>
        <end position="107"/>
    </location>
</feature>
<dbReference type="InterPro" id="IPR004875">
    <property type="entry name" value="DDE_SF_endonuclease_dom"/>
</dbReference>
<gene>
    <name evidence="2" type="ORF">PR048_033650</name>
</gene>
<sequence>MLQDVNTSSGSDSSCNGKVEKYLTERNLSINVLLILDNVSCHPDALKFTHPTVEVVFLSPNTTLLIQPLVQDEISAFKCRYTRHTYSCIADMMTKDPTLTVLQCWKNYNIAQ</sequence>
<reference evidence="2 3" key="1">
    <citation type="submission" date="2023-02" db="EMBL/GenBank/DDBJ databases">
        <title>LHISI_Scaffold_Assembly.</title>
        <authorList>
            <person name="Stuart O.P."/>
            <person name="Cleave R."/>
            <person name="Magrath M.J.L."/>
            <person name="Mikheyev A.S."/>
        </authorList>
    </citation>
    <scope>NUCLEOTIDE SEQUENCE [LARGE SCALE GENOMIC DNA]</scope>
    <source>
        <strain evidence="2">Daus_M_001</strain>
        <tissue evidence="2">Leg muscle</tissue>
    </source>
</reference>
<accession>A0ABQ9G3Q0</accession>
<evidence type="ECO:0000313" key="2">
    <source>
        <dbReference type="EMBL" id="KAJ8866126.1"/>
    </source>
</evidence>
<dbReference type="Proteomes" id="UP001159363">
    <property type="component" value="Chromosome 16"/>
</dbReference>
<evidence type="ECO:0000313" key="3">
    <source>
        <dbReference type="Proteomes" id="UP001159363"/>
    </source>
</evidence>
<name>A0ABQ9G3Q0_9NEOP</name>
<keyword evidence="3" id="KW-1185">Reference proteome</keyword>
<comment type="caution">
    <text evidence="2">The sequence shown here is derived from an EMBL/GenBank/DDBJ whole genome shotgun (WGS) entry which is preliminary data.</text>
</comment>
<dbReference type="Pfam" id="PF03184">
    <property type="entry name" value="DDE_1"/>
    <property type="match status" value="1"/>
</dbReference>